<accession>A0A6I6DFL0</accession>
<dbReference type="OrthoDB" id="9811198at2"/>
<protein>
    <recommendedName>
        <fullName evidence="8">MgtC/SapB/SrpB/YhiD N-terminal domain-containing protein</fullName>
    </recommendedName>
</protein>
<keyword evidence="4 7" id="KW-0812">Transmembrane</keyword>
<feature type="transmembrane region" description="Helical" evidence="7">
    <location>
        <begin position="35"/>
        <end position="57"/>
    </location>
</feature>
<dbReference type="PANTHER" id="PTHR33778">
    <property type="entry name" value="PROTEIN MGTC"/>
    <property type="match status" value="1"/>
</dbReference>
<gene>
    <name evidence="9" type="ORF">SYNTR_0635</name>
</gene>
<keyword evidence="3" id="KW-1003">Cell membrane</keyword>
<keyword evidence="5 7" id="KW-1133">Transmembrane helix</keyword>
<dbReference type="RefSeq" id="WP_156203148.1">
    <property type="nucleotide sequence ID" value="NZ_CP046457.1"/>
</dbReference>
<evidence type="ECO:0000313" key="9">
    <source>
        <dbReference type="EMBL" id="QGT99228.1"/>
    </source>
</evidence>
<dbReference type="InterPro" id="IPR003416">
    <property type="entry name" value="MgtC/SapB/SrpB/YhiD_fam"/>
</dbReference>
<name>A0A6I6DFL0_9FIRM</name>
<reference evidence="10" key="1">
    <citation type="journal article" date="2019" name="Microbiology">
        <title>Complete Genome Sequence of an Uncultured Bacterium of the Candidate Phylum Bipolaricaulota.</title>
        <authorList>
            <person name="Kadnikov V.V."/>
            <person name="Mardanov A.V."/>
            <person name="Beletsky A.V."/>
            <person name="Frank Y.A."/>
            <person name="Karnachuk O.V."/>
            <person name="Ravin N.V."/>
        </authorList>
    </citation>
    <scope>NUCLEOTIDE SEQUENCE [LARGE SCALE GENOMIC DNA]</scope>
</reference>
<feature type="domain" description="MgtC/SapB/SrpB/YhiD N-terminal" evidence="8">
    <location>
        <begin position="10"/>
        <end position="139"/>
    </location>
</feature>
<evidence type="ECO:0000256" key="5">
    <source>
        <dbReference type="ARBA" id="ARBA00022989"/>
    </source>
</evidence>
<dbReference type="GO" id="GO:0005886">
    <property type="term" value="C:plasma membrane"/>
    <property type="evidence" value="ECO:0007669"/>
    <property type="project" value="UniProtKB-SubCell"/>
</dbReference>
<dbReference type="Proteomes" id="UP000426444">
    <property type="component" value="Chromosome"/>
</dbReference>
<proteinExistence type="inferred from homology"/>
<evidence type="ECO:0000313" key="10">
    <source>
        <dbReference type="Proteomes" id="UP000426444"/>
    </source>
</evidence>
<comment type="similarity">
    <text evidence="2">Belongs to the MgtC/SapB family.</text>
</comment>
<dbReference type="KEGG" id="salq:SYNTR_0635"/>
<dbReference type="Pfam" id="PF02308">
    <property type="entry name" value="MgtC"/>
    <property type="match status" value="1"/>
</dbReference>
<organism evidence="9 10">
    <name type="scientific">Candidatus Syntrophocurvum alkaliphilum</name>
    <dbReference type="NCBI Taxonomy" id="2293317"/>
    <lineage>
        <taxon>Bacteria</taxon>
        <taxon>Bacillati</taxon>
        <taxon>Bacillota</taxon>
        <taxon>Clostridia</taxon>
        <taxon>Eubacteriales</taxon>
        <taxon>Syntrophomonadaceae</taxon>
        <taxon>Candidatus Syntrophocurvum</taxon>
    </lineage>
</organism>
<evidence type="ECO:0000256" key="4">
    <source>
        <dbReference type="ARBA" id="ARBA00022692"/>
    </source>
</evidence>
<evidence type="ECO:0000256" key="6">
    <source>
        <dbReference type="ARBA" id="ARBA00023136"/>
    </source>
</evidence>
<evidence type="ECO:0000256" key="2">
    <source>
        <dbReference type="ARBA" id="ARBA00009298"/>
    </source>
</evidence>
<feature type="transmembrane region" description="Helical" evidence="7">
    <location>
        <begin position="108"/>
        <end position="134"/>
    </location>
</feature>
<dbReference type="PANTHER" id="PTHR33778:SF1">
    <property type="entry name" value="MAGNESIUM TRANSPORTER YHID-RELATED"/>
    <property type="match status" value="1"/>
</dbReference>
<feature type="transmembrane region" description="Helical" evidence="7">
    <location>
        <begin position="6"/>
        <end position="23"/>
    </location>
</feature>
<feature type="transmembrane region" description="Helical" evidence="7">
    <location>
        <begin position="69"/>
        <end position="87"/>
    </location>
</feature>
<evidence type="ECO:0000256" key="3">
    <source>
        <dbReference type="ARBA" id="ARBA00022475"/>
    </source>
</evidence>
<dbReference type="EMBL" id="CP046457">
    <property type="protein sequence ID" value="QGT99228.1"/>
    <property type="molecule type" value="Genomic_DNA"/>
</dbReference>
<evidence type="ECO:0000256" key="1">
    <source>
        <dbReference type="ARBA" id="ARBA00004651"/>
    </source>
</evidence>
<dbReference type="AlphaFoldDB" id="A0A6I6DFL0"/>
<sequence>MAVETLLFRILLASIIGFIVGIMNKKHYDTPTGIIFSLICIGACLITITSTEFYAIAGVIPWASDPARLSAQIISALGFLGTGFIWINEKKEEVKGISAAASLWLTAVLGMLIGAGLSNITVVAVFFIILIYWISSQIELWKNG</sequence>
<evidence type="ECO:0000256" key="7">
    <source>
        <dbReference type="SAM" id="Phobius"/>
    </source>
</evidence>
<keyword evidence="6 7" id="KW-0472">Membrane</keyword>
<comment type="subcellular location">
    <subcellularLocation>
        <location evidence="1">Cell membrane</location>
        <topology evidence="1">Multi-pass membrane protein</topology>
    </subcellularLocation>
</comment>
<dbReference type="PRINTS" id="PR01837">
    <property type="entry name" value="MGTCSAPBPROT"/>
</dbReference>
<dbReference type="InterPro" id="IPR049177">
    <property type="entry name" value="MgtC_SapB_SrpB_YhiD_N"/>
</dbReference>
<evidence type="ECO:0000259" key="8">
    <source>
        <dbReference type="Pfam" id="PF02308"/>
    </source>
</evidence>
<keyword evidence="10" id="KW-1185">Reference proteome</keyword>